<sequence length="564" mass="62599">MAESSLLQAYGLQRNPFTDRTAERTNLDVKMLYMHSDLQGFVPSKTTYLFFGKRGSGKTTIRMQTQSAYLDHNARAAAWQKKKEELLELHKAAASGKGKGITSAALKENGNGASHLIDEEEPMADGADQPEPYFIVDLANPGHLTSCLTNFMAAIGAREDTWDAAFSKEWTSVDLLDCILSYAATKLVRYVLDNPSAVARLKQESNGRAIRQLLLLGYMYAQVEGTALEALRKLLSSSPSPVASNATVRWVKRNALASMMALTAGAIKLSSKLFPDQFETASLYVQKEVYKIGLVRNHPRLTAVAASSVMMGAGLLSSFGRAELVRRRGAALCSSIRIVPYRPEVASIVDQLFPLSEQVESIRMMYIGISAHQKLDLLSSLVTVLGFAESPAIFGDCFDEVVLLDPAMYPSAIKAFAKEVCKNDLLNVGRLHFFFPDSRIALDLNTDKILKEARFDRHFVRDLTWSRHQLADLAERRFRAAQLMAAKKSGNPEAAVPMRSFKELFERVRAEDFSSSLSKIQTPRELMIMMTEVIMRMEAHSNEEFTIAGPELEIAVQRAFESSV</sequence>
<evidence type="ECO:0000313" key="2">
    <source>
        <dbReference type="Proteomes" id="UP000324585"/>
    </source>
</evidence>
<dbReference type="AlphaFoldDB" id="A0A5J4YNA8"/>
<proteinExistence type="predicted"/>
<protein>
    <submittedName>
        <fullName evidence="1">Uncharacterized protein</fullName>
    </submittedName>
</protein>
<dbReference type="EMBL" id="VRMN01000011">
    <property type="protein sequence ID" value="KAA8491917.1"/>
    <property type="molecule type" value="Genomic_DNA"/>
</dbReference>
<accession>A0A5J4YNA8</accession>
<dbReference type="Proteomes" id="UP000324585">
    <property type="component" value="Unassembled WGS sequence"/>
</dbReference>
<name>A0A5J4YNA8_PORPP</name>
<keyword evidence="2" id="KW-1185">Reference proteome</keyword>
<gene>
    <name evidence="1" type="ORF">FVE85_8399</name>
</gene>
<organism evidence="1 2">
    <name type="scientific">Porphyridium purpureum</name>
    <name type="common">Red alga</name>
    <name type="synonym">Porphyridium cruentum</name>
    <dbReference type="NCBI Taxonomy" id="35688"/>
    <lineage>
        <taxon>Eukaryota</taxon>
        <taxon>Rhodophyta</taxon>
        <taxon>Bangiophyceae</taxon>
        <taxon>Porphyridiales</taxon>
        <taxon>Porphyridiaceae</taxon>
        <taxon>Porphyridium</taxon>
    </lineage>
</organism>
<reference evidence="2" key="1">
    <citation type="journal article" date="2019" name="Nat. Commun.">
        <title>Expansion of phycobilisome linker gene families in mesophilic red algae.</title>
        <authorList>
            <person name="Lee J."/>
            <person name="Kim D."/>
            <person name="Bhattacharya D."/>
            <person name="Yoon H.S."/>
        </authorList>
    </citation>
    <scope>NUCLEOTIDE SEQUENCE [LARGE SCALE GENOMIC DNA]</scope>
    <source>
        <strain evidence="2">CCMP 1328</strain>
    </source>
</reference>
<evidence type="ECO:0000313" key="1">
    <source>
        <dbReference type="EMBL" id="KAA8491917.1"/>
    </source>
</evidence>
<dbReference type="OrthoDB" id="565013at2759"/>
<comment type="caution">
    <text evidence="1">The sequence shown here is derived from an EMBL/GenBank/DDBJ whole genome shotgun (WGS) entry which is preliminary data.</text>
</comment>